<evidence type="ECO:0000256" key="4">
    <source>
        <dbReference type="SAM" id="MobiDB-lite"/>
    </source>
</evidence>
<keyword evidence="8" id="KW-1185">Reference proteome</keyword>
<comment type="subcellular location">
    <subcellularLocation>
        <location evidence="1">Nucleus</location>
        <location evidence="1">Nucleolus</location>
    </subcellularLocation>
</comment>
<dbReference type="InterPro" id="IPR053939">
    <property type="entry name" value="UTP25_C"/>
</dbReference>
<comment type="caution">
    <text evidence="7">The sequence shown here is derived from an EMBL/GenBank/DDBJ whole genome shotgun (WGS) entry which is preliminary data.</text>
</comment>
<dbReference type="InterPro" id="IPR053940">
    <property type="entry name" value="UTP25_NTPase-like"/>
</dbReference>
<accession>A0A196SCA4</accession>
<feature type="domain" description="UTP25 C-terminal" evidence="5">
    <location>
        <begin position="480"/>
        <end position="661"/>
    </location>
</feature>
<dbReference type="GO" id="GO:0034511">
    <property type="term" value="F:U3 snoRNA binding"/>
    <property type="evidence" value="ECO:0007669"/>
    <property type="project" value="InterPro"/>
</dbReference>
<dbReference type="GO" id="GO:0019843">
    <property type="term" value="F:rRNA binding"/>
    <property type="evidence" value="ECO:0007669"/>
    <property type="project" value="TreeGrafter"/>
</dbReference>
<dbReference type="InterPro" id="IPR010678">
    <property type="entry name" value="UTP25"/>
</dbReference>
<dbReference type="EMBL" id="LXWW01000356">
    <property type="protein sequence ID" value="OAO13639.1"/>
    <property type="molecule type" value="Genomic_DNA"/>
</dbReference>
<dbReference type="Proteomes" id="UP000078348">
    <property type="component" value="Unassembled WGS sequence"/>
</dbReference>
<feature type="compositionally biased region" description="Basic residues" evidence="4">
    <location>
        <begin position="1"/>
        <end position="10"/>
    </location>
</feature>
<dbReference type="GO" id="GO:0000462">
    <property type="term" value="P:maturation of SSU-rRNA from tricistronic rRNA transcript (SSU-rRNA, 5.8S rRNA, LSU-rRNA)"/>
    <property type="evidence" value="ECO:0007669"/>
    <property type="project" value="TreeGrafter"/>
</dbReference>
<keyword evidence="3" id="KW-0539">Nucleus</keyword>
<dbReference type="STRING" id="478820.A0A196SCA4"/>
<proteinExistence type="inferred from homology"/>
<dbReference type="Pfam" id="PF06862">
    <property type="entry name" value="Utp25_C"/>
    <property type="match status" value="1"/>
</dbReference>
<dbReference type="PANTHER" id="PTHR12933">
    <property type="entry name" value="ORF PROTEIN-RELATED"/>
    <property type="match status" value="1"/>
</dbReference>
<evidence type="ECO:0000256" key="2">
    <source>
        <dbReference type="ARBA" id="ARBA00009223"/>
    </source>
</evidence>
<dbReference type="Pfam" id="PF22916">
    <property type="entry name" value="UTP25_NTPase-like"/>
    <property type="match status" value="1"/>
</dbReference>
<evidence type="ECO:0000313" key="8">
    <source>
        <dbReference type="Proteomes" id="UP000078348"/>
    </source>
</evidence>
<dbReference type="PANTHER" id="PTHR12933:SF0">
    <property type="entry name" value="U3 SMALL NUCLEOLAR RNA-ASSOCIATED PROTEIN 25 HOMOLOG"/>
    <property type="match status" value="1"/>
</dbReference>
<feature type="compositionally biased region" description="Basic and acidic residues" evidence="4">
    <location>
        <begin position="11"/>
        <end position="37"/>
    </location>
</feature>
<gene>
    <name evidence="7" type="ORF">AV274_4683</name>
</gene>
<sequence length="662" mass="77292">MPKREKRAGRDKKQGAKVRKEWGDKTVQSEKSRKREIEPEDEELINDEAMGLDVGTKRQDDDEELVEAVEEPKEKTPSVIDPYHTWFNKRQFSDDQKAEADKILGKYEMKALSFDSELQTKVSTNGLDDAVDYSVAQSPTPIRGRIAPQCENLVTELEKDPRMRLLYQQLTHYHDIMYSSGHELAETGEHNTHLIRMLCIHMLNHVLKCNDIEQTHTMVIREQKRLLNEQTHQRILQKEALKNHTPYTPPEDVDLNATITVPTFMDQGFTRPKVLLLLPYRHYARVFVDTLLTLLPKKMNVYGKSKFMEEFNDDEEEEAKGFQPRWKRIFPGNNDDCFRVGLAVKGNTFRLYTDFYNSDIIIASPLSLKQIEDKQGFDYLSSLEVLVVYGGDMMCMQNYDHLRCVLENCNLTIKKDRNTDISRLREYFMNDLQKYMRQSVFVNCVLNSNLLALLHRHCFNPIGRLEMRPVYSGSVADIITPPRQLFLRLPCDAITQASDARVKYVDANVIKVLNNSAYKRILLYCDSYFEYVYVKRLLMESCDERECGVIDEYLDEASNVRNRRYFKNGTIRVLLFCGRFKYFKRMNIPGANTIFFISPPSYPEFYSDFVNAMNSENKEGKELSVGVTVLYTKFDTYALERIVGTSRYKRMLTGKRDMYLFC</sequence>
<dbReference type="GO" id="GO:0032040">
    <property type="term" value="C:small-subunit processome"/>
    <property type="evidence" value="ECO:0007669"/>
    <property type="project" value="TreeGrafter"/>
</dbReference>
<evidence type="ECO:0000259" key="5">
    <source>
        <dbReference type="Pfam" id="PF06862"/>
    </source>
</evidence>
<reference evidence="7 8" key="1">
    <citation type="submission" date="2016-05" db="EMBL/GenBank/DDBJ databases">
        <title>Nuclear genome of Blastocystis sp. subtype 1 NandII.</title>
        <authorList>
            <person name="Gentekaki E."/>
            <person name="Curtis B."/>
            <person name="Stairs C."/>
            <person name="Eme L."/>
            <person name="Herman E."/>
            <person name="Klimes V."/>
            <person name="Arias M.C."/>
            <person name="Elias M."/>
            <person name="Hilliou F."/>
            <person name="Klute M."/>
            <person name="Malik S.-B."/>
            <person name="Pightling A."/>
            <person name="Rachubinski R."/>
            <person name="Salas D."/>
            <person name="Schlacht A."/>
            <person name="Suga H."/>
            <person name="Archibald J."/>
            <person name="Ball S.G."/>
            <person name="Clark G."/>
            <person name="Dacks J."/>
            <person name="Van Der Giezen M."/>
            <person name="Tsaousis A."/>
            <person name="Roger A."/>
        </authorList>
    </citation>
    <scope>NUCLEOTIDE SEQUENCE [LARGE SCALE GENOMIC DNA]</scope>
    <source>
        <strain evidence="8">ATCC 50177 / NandII</strain>
    </source>
</reference>
<evidence type="ECO:0000313" key="7">
    <source>
        <dbReference type="EMBL" id="OAO13639.1"/>
    </source>
</evidence>
<dbReference type="AlphaFoldDB" id="A0A196SCA4"/>
<protein>
    <submittedName>
        <fullName evidence="7">Digestive organ expansion factor</fullName>
    </submittedName>
</protein>
<evidence type="ECO:0000259" key="6">
    <source>
        <dbReference type="Pfam" id="PF22916"/>
    </source>
</evidence>
<feature type="region of interest" description="Disordered" evidence="4">
    <location>
        <begin position="1"/>
        <end position="64"/>
    </location>
</feature>
<name>A0A196SCA4_BLAHN</name>
<dbReference type="OrthoDB" id="10264378at2759"/>
<evidence type="ECO:0000256" key="1">
    <source>
        <dbReference type="ARBA" id="ARBA00004604"/>
    </source>
</evidence>
<comment type="similarity">
    <text evidence="2">Belongs to the UTP25 family.</text>
</comment>
<organism evidence="7 8">
    <name type="scientific">Blastocystis sp. subtype 1 (strain ATCC 50177 / NandII)</name>
    <dbReference type="NCBI Taxonomy" id="478820"/>
    <lineage>
        <taxon>Eukaryota</taxon>
        <taxon>Sar</taxon>
        <taxon>Stramenopiles</taxon>
        <taxon>Bigyra</taxon>
        <taxon>Opalozoa</taxon>
        <taxon>Opalinata</taxon>
        <taxon>Blastocystidae</taxon>
        <taxon>Blastocystis</taxon>
    </lineage>
</organism>
<evidence type="ECO:0000256" key="3">
    <source>
        <dbReference type="ARBA" id="ARBA00023242"/>
    </source>
</evidence>
<feature type="domain" description="UTP25 NTP hydrolase-like" evidence="6">
    <location>
        <begin position="173"/>
        <end position="464"/>
    </location>
</feature>